<dbReference type="EMBL" id="BSSQ01000014">
    <property type="protein sequence ID" value="GLX68920.1"/>
    <property type="molecule type" value="Genomic_DNA"/>
</dbReference>
<dbReference type="GO" id="GO:0005524">
    <property type="term" value="F:ATP binding"/>
    <property type="evidence" value="ECO:0007669"/>
    <property type="project" value="UniProtKB-KW"/>
</dbReference>
<comment type="subcellular location">
    <subcellularLocation>
        <location evidence="1">Cell membrane</location>
        <topology evidence="1">Peripheral membrane protein</topology>
    </subcellularLocation>
</comment>
<organism evidence="11 12">
    <name type="scientific">Paenibacillus glycanilyticus</name>
    <dbReference type="NCBI Taxonomy" id="126569"/>
    <lineage>
        <taxon>Bacteria</taxon>
        <taxon>Bacillati</taxon>
        <taxon>Bacillota</taxon>
        <taxon>Bacilli</taxon>
        <taxon>Bacillales</taxon>
        <taxon>Paenibacillaceae</taxon>
        <taxon>Paenibacillus</taxon>
    </lineage>
</organism>
<accession>A0ABQ6GFT4</accession>
<keyword evidence="3" id="KW-0813">Transport</keyword>
<dbReference type="Pfam" id="PF00005">
    <property type="entry name" value="ABC_tran"/>
    <property type="match status" value="1"/>
</dbReference>
<keyword evidence="4" id="KW-1003">Cell membrane</keyword>
<dbReference type="InterPro" id="IPR013563">
    <property type="entry name" value="Oligopep_ABC_C"/>
</dbReference>
<protein>
    <submittedName>
        <fullName evidence="11">Dipeptide/oligopeptide/nickel ABC transporter ATP-binding protein</fullName>
    </submittedName>
</protein>
<dbReference type="InterPro" id="IPR003439">
    <property type="entry name" value="ABC_transporter-like_ATP-bd"/>
</dbReference>
<evidence type="ECO:0000256" key="7">
    <source>
        <dbReference type="ARBA" id="ARBA00022840"/>
    </source>
</evidence>
<keyword evidence="7 11" id="KW-0067">ATP-binding</keyword>
<evidence type="ECO:0000259" key="10">
    <source>
        <dbReference type="PROSITE" id="PS50893"/>
    </source>
</evidence>
<proteinExistence type="inferred from homology"/>
<dbReference type="PANTHER" id="PTHR43297">
    <property type="entry name" value="OLIGOPEPTIDE TRANSPORT ATP-BINDING PROTEIN APPD"/>
    <property type="match status" value="1"/>
</dbReference>
<dbReference type="Proteomes" id="UP001157114">
    <property type="component" value="Unassembled WGS sequence"/>
</dbReference>
<evidence type="ECO:0000256" key="3">
    <source>
        <dbReference type="ARBA" id="ARBA00022448"/>
    </source>
</evidence>
<reference evidence="11 12" key="1">
    <citation type="submission" date="2023-03" db="EMBL/GenBank/DDBJ databases">
        <title>Draft genome sequence of the bacteria which degrade cell wall of Tricholomamatutake.</title>
        <authorList>
            <person name="Konishi Y."/>
            <person name="Fukuta Y."/>
            <person name="Shirasaka N."/>
        </authorList>
    </citation>
    <scope>NUCLEOTIDE SEQUENCE [LARGE SCALE GENOMIC DNA]</scope>
    <source>
        <strain evidence="12">mu1</strain>
    </source>
</reference>
<dbReference type="PROSITE" id="PS50893">
    <property type="entry name" value="ABC_TRANSPORTER_2"/>
    <property type="match status" value="1"/>
</dbReference>
<evidence type="ECO:0000256" key="4">
    <source>
        <dbReference type="ARBA" id="ARBA00022475"/>
    </source>
</evidence>
<evidence type="ECO:0000256" key="5">
    <source>
        <dbReference type="ARBA" id="ARBA00022519"/>
    </source>
</evidence>
<name>A0ABQ6GFT4_9BACL</name>
<evidence type="ECO:0000256" key="9">
    <source>
        <dbReference type="ARBA" id="ARBA00023136"/>
    </source>
</evidence>
<comment type="caution">
    <text evidence="11">The sequence shown here is derived from an EMBL/GenBank/DDBJ whole genome shotgun (WGS) entry which is preliminary data.</text>
</comment>
<dbReference type="CDD" id="cd03257">
    <property type="entry name" value="ABC_NikE_OppD_transporters"/>
    <property type="match status" value="1"/>
</dbReference>
<comment type="similarity">
    <text evidence="2">Belongs to the ABC transporter superfamily.</text>
</comment>
<keyword evidence="8" id="KW-1278">Translocase</keyword>
<dbReference type="InterPro" id="IPR050388">
    <property type="entry name" value="ABC_Ni/Peptide_Import"/>
</dbReference>
<keyword evidence="5" id="KW-0997">Cell inner membrane</keyword>
<evidence type="ECO:0000313" key="12">
    <source>
        <dbReference type="Proteomes" id="UP001157114"/>
    </source>
</evidence>
<keyword evidence="9" id="KW-0472">Membrane</keyword>
<evidence type="ECO:0000313" key="11">
    <source>
        <dbReference type="EMBL" id="GLX68920.1"/>
    </source>
</evidence>
<evidence type="ECO:0000256" key="6">
    <source>
        <dbReference type="ARBA" id="ARBA00022741"/>
    </source>
</evidence>
<feature type="domain" description="ABC transporter" evidence="10">
    <location>
        <begin position="5"/>
        <end position="257"/>
    </location>
</feature>
<gene>
    <name evidence="11" type="ORF">MU1_32650</name>
</gene>
<evidence type="ECO:0000256" key="1">
    <source>
        <dbReference type="ARBA" id="ARBA00004202"/>
    </source>
</evidence>
<dbReference type="SUPFAM" id="SSF52540">
    <property type="entry name" value="P-loop containing nucleoside triphosphate hydrolases"/>
    <property type="match status" value="1"/>
</dbReference>
<dbReference type="InterPro" id="IPR027417">
    <property type="entry name" value="P-loop_NTPase"/>
</dbReference>
<dbReference type="Pfam" id="PF08352">
    <property type="entry name" value="oligo_HPY"/>
    <property type="match status" value="1"/>
</dbReference>
<dbReference type="SMART" id="SM00382">
    <property type="entry name" value="AAA"/>
    <property type="match status" value="1"/>
</dbReference>
<evidence type="ECO:0000256" key="2">
    <source>
        <dbReference type="ARBA" id="ARBA00005417"/>
    </source>
</evidence>
<dbReference type="PANTHER" id="PTHR43297:SF14">
    <property type="entry name" value="ATPASE AAA-TYPE CORE DOMAIN-CONTAINING PROTEIN"/>
    <property type="match status" value="1"/>
</dbReference>
<keyword evidence="6" id="KW-0547">Nucleotide-binding</keyword>
<dbReference type="NCBIfam" id="TIGR01727">
    <property type="entry name" value="oligo_HPY"/>
    <property type="match status" value="1"/>
</dbReference>
<evidence type="ECO:0000256" key="8">
    <source>
        <dbReference type="ARBA" id="ARBA00022967"/>
    </source>
</evidence>
<sequence>MESLVEVTGLTIEFPTRAGLLRAVNEASFVVPKGKITALVGESGSGKSTMASAILRAISAPGRVSSGSIRFDGRDVMRMGKKELQSYKWEQVSMVFQAAQNALNPVVRIKDQIMETFRAHAHSKPYTEKQMTERARNLLDYVRLDPDRVLNSFPHELSGGMKQRVMIAFSLLLDPKLVILDEPTTALDVITQAYIFDILKKIQKDMNISMLLLTHDIGVVAKTADRVGVMYAGNVVEAGDVYDMFKRPKHPYTAKLMKAVPSLYEDITERKGIPGTPPDLLNMPPGCPFHPRCEFAHDKCRVENPVKVYTPAGHEVACHLYPNPESVAEVRTS</sequence>
<dbReference type="InterPro" id="IPR003593">
    <property type="entry name" value="AAA+_ATPase"/>
</dbReference>
<dbReference type="Gene3D" id="3.40.50.300">
    <property type="entry name" value="P-loop containing nucleotide triphosphate hydrolases"/>
    <property type="match status" value="1"/>
</dbReference>
<keyword evidence="12" id="KW-1185">Reference proteome</keyword>